<evidence type="ECO:0000259" key="4">
    <source>
        <dbReference type="PROSITE" id="PS50072"/>
    </source>
</evidence>
<comment type="function">
    <text evidence="3">PPIases accelerate the folding of proteins. It catalyzes the cis-trans isomerization of proline imidic peptide bonds in oligopeptides.</text>
</comment>
<comment type="similarity">
    <text evidence="3">Belongs to the cyclophilin-type PPIase family.</text>
</comment>
<dbReference type="PANTHER" id="PTHR43246">
    <property type="entry name" value="PEPTIDYL-PROLYL CIS-TRANS ISOMERASE CYP38, CHLOROPLASTIC"/>
    <property type="match status" value="1"/>
</dbReference>
<dbReference type="PROSITE" id="PS50072">
    <property type="entry name" value="CSA_PPIASE_2"/>
    <property type="match status" value="1"/>
</dbReference>
<dbReference type="Pfam" id="PF00160">
    <property type="entry name" value="Pro_isomerase"/>
    <property type="match status" value="1"/>
</dbReference>
<dbReference type="InterPro" id="IPR002130">
    <property type="entry name" value="Cyclophilin-type_PPIase_dom"/>
</dbReference>
<sequence>MLKSPSSLCHYARTKQKQHLIATFTYAHLHYPSRQRRGERRKNKEIDMNRFTGLLLASSLSIALTACGGGEDELTPNIPKPDPTPPSLSADVCYLMSTTKGDLTLAIDLTHMPITGKNFKQYVDKSFYNGTLFHRTINNFVIQGGGFTTGLQSKPTSAPIKNEAAVGISNKRGTIAMARTTVPDSATSQFFINVLDNPQLDASTSNYGYAVFGKVVEGMDVVDQISIVPTKTSNGFSDTPVNEILINSVTETNCPAA</sequence>
<dbReference type="InterPro" id="IPR029000">
    <property type="entry name" value="Cyclophilin-like_dom_sf"/>
</dbReference>
<dbReference type="EC" id="5.2.1.8" evidence="3"/>
<feature type="domain" description="PPIase cyclophilin-type" evidence="4">
    <location>
        <begin position="101"/>
        <end position="251"/>
    </location>
</feature>
<proteinExistence type="inferred from homology"/>
<keyword evidence="1 3" id="KW-0697">Rotamase</keyword>
<evidence type="ECO:0000313" key="5">
    <source>
        <dbReference type="EMBL" id="ESE40088.1"/>
    </source>
</evidence>
<reference evidence="5 6" key="1">
    <citation type="journal article" date="2013" name="Genome Announc.">
        <title>Draft Genome Sequence of Shewanella decolorationis S12, a Dye-Degrading Bacterium Isolated from a Wastewater Treatment Plant.</title>
        <authorList>
            <person name="Xu M."/>
            <person name="Fang Y."/>
            <person name="Liu J."/>
            <person name="Chen X."/>
            <person name="Sun G."/>
            <person name="Guo J."/>
            <person name="Hua Z."/>
            <person name="Tu Q."/>
            <person name="Wu L."/>
            <person name="Zhou J."/>
            <person name="Liu X."/>
        </authorList>
    </citation>
    <scope>NUCLEOTIDE SEQUENCE [LARGE SCALE GENOMIC DNA]</scope>
    <source>
        <strain evidence="5 6">S12</strain>
    </source>
</reference>
<evidence type="ECO:0000256" key="2">
    <source>
        <dbReference type="ARBA" id="ARBA00023235"/>
    </source>
</evidence>
<evidence type="ECO:0000313" key="6">
    <source>
        <dbReference type="Proteomes" id="UP000017548"/>
    </source>
</evidence>
<dbReference type="GO" id="GO:0016853">
    <property type="term" value="F:isomerase activity"/>
    <property type="evidence" value="ECO:0007669"/>
    <property type="project" value="UniProtKB-KW"/>
</dbReference>
<dbReference type="InterPro" id="IPR044665">
    <property type="entry name" value="E_coli_cyclophilin_A-like"/>
</dbReference>
<accession>A0ABP2Z0B8</accession>
<evidence type="ECO:0000256" key="3">
    <source>
        <dbReference type="RuleBase" id="RU363019"/>
    </source>
</evidence>
<evidence type="ECO:0000256" key="1">
    <source>
        <dbReference type="ARBA" id="ARBA00023110"/>
    </source>
</evidence>
<comment type="catalytic activity">
    <reaction evidence="3">
        <text>[protein]-peptidylproline (omega=180) = [protein]-peptidylproline (omega=0)</text>
        <dbReference type="Rhea" id="RHEA:16237"/>
        <dbReference type="Rhea" id="RHEA-COMP:10747"/>
        <dbReference type="Rhea" id="RHEA-COMP:10748"/>
        <dbReference type="ChEBI" id="CHEBI:83833"/>
        <dbReference type="ChEBI" id="CHEBI:83834"/>
        <dbReference type="EC" id="5.2.1.8"/>
    </reaction>
</comment>
<organism evidence="5 6">
    <name type="scientific">Shewanella decolorationis S12</name>
    <dbReference type="NCBI Taxonomy" id="1353536"/>
    <lineage>
        <taxon>Bacteria</taxon>
        <taxon>Pseudomonadati</taxon>
        <taxon>Pseudomonadota</taxon>
        <taxon>Gammaproteobacteria</taxon>
        <taxon>Alteromonadales</taxon>
        <taxon>Shewanellaceae</taxon>
        <taxon>Shewanella</taxon>
    </lineage>
</organism>
<protein>
    <recommendedName>
        <fullName evidence="3">Peptidyl-prolyl cis-trans isomerase</fullName>
        <shortName evidence="3">PPIase</shortName>
        <ecNumber evidence="3">5.2.1.8</ecNumber>
    </recommendedName>
</protein>
<gene>
    <name evidence="5" type="ORF">SHD_3217</name>
</gene>
<comment type="caution">
    <text evidence="5">The sequence shown here is derived from an EMBL/GenBank/DDBJ whole genome shotgun (WGS) entry which is preliminary data.</text>
</comment>
<keyword evidence="2 3" id="KW-0413">Isomerase</keyword>
<dbReference type="SUPFAM" id="SSF50891">
    <property type="entry name" value="Cyclophilin-like"/>
    <property type="match status" value="1"/>
</dbReference>
<dbReference type="Gene3D" id="2.40.100.10">
    <property type="entry name" value="Cyclophilin-like"/>
    <property type="match status" value="1"/>
</dbReference>
<dbReference type="Proteomes" id="UP000017548">
    <property type="component" value="Unassembled WGS sequence"/>
</dbReference>
<dbReference type="EMBL" id="AXZL01000073">
    <property type="protein sequence ID" value="ESE40088.1"/>
    <property type="molecule type" value="Genomic_DNA"/>
</dbReference>
<dbReference type="PRINTS" id="PR00153">
    <property type="entry name" value="CSAPPISMRASE"/>
</dbReference>
<name>A0ABP2Z0B8_9GAMM</name>
<keyword evidence="6" id="KW-1185">Reference proteome</keyword>